<proteinExistence type="inferred from homology"/>
<dbReference type="Proteomes" id="UP000235914">
    <property type="component" value="Unassembled WGS sequence"/>
</dbReference>
<dbReference type="Pfam" id="PF00271">
    <property type="entry name" value="Helicase_C"/>
    <property type="match status" value="1"/>
</dbReference>
<dbReference type="CDD" id="cd17926">
    <property type="entry name" value="DEXHc_RE"/>
    <property type="match status" value="1"/>
</dbReference>
<dbReference type="Pfam" id="PF02384">
    <property type="entry name" value="N6_Mtase"/>
    <property type="match status" value="1"/>
</dbReference>
<evidence type="ECO:0000259" key="3">
    <source>
        <dbReference type="PROSITE" id="PS51192"/>
    </source>
</evidence>
<comment type="caution">
    <text evidence="4">The sequence shown here is derived from an EMBL/GenBank/DDBJ whole genome shotgun (WGS) entry which is preliminary data.</text>
</comment>
<dbReference type="CDD" id="cd22333">
    <property type="entry name" value="LlaBIII_nuclease-like"/>
    <property type="match status" value="1"/>
</dbReference>
<name>A0AAP8NKE6_9BACT</name>
<dbReference type="InterPro" id="IPR039442">
    <property type="entry name" value="Mrr-like_dom"/>
</dbReference>
<dbReference type="SUPFAM" id="SSF52980">
    <property type="entry name" value="Restriction endonuclease-like"/>
    <property type="match status" value="1"/>
</dbReference>
<feature type="compositionally biased region" description="Acidic residues" evidence="2">
    <location>
        <begin position="480"/>
        <end position="495"/>
    </location>
</feature>
<dbReference type="Pfam" id="PF04851">
    <property type="entry name" value="ResIII"/>
    <property type="match status" value="1"/>
</dbReference>
<dbReference type="SMART" id="SM00487">
    <property type="entry name" value="DEXDc"/>
    <property type="match status" value="1"/>
</dbReference>
<dbReference type="InterPro" id="IPR041635">
    <property type="entry name" value="Type_ISP_LLaBIII_C"/>
</dbReference>
<dbReference type="CDD" id="cd18785">
    <property type="entry name" value="SF2_C"/>
    <property type="match status" value="1"/>
</dbReference>
<evidence type="ECO:0000256" key="2">
    <source>
        <dbReference type="SAM" id="MobiDB-lite"/>
    </source>
</evidence>
<dbReference type="GO" id="GO:0008170">
    <property type="term" value="F:N-methyltransferase activity"/>
    <property type="evidence" value="ECO:0007669"/>
    <property type="project" value="InterPro"/>
</dbReference>
<feature type="region of interest" description="Disordered" evidence="2">
    <location>
        <begin position="683"/>
        <end position="715"/>
    </location>
</feature>
<evidence type="ECO:0000256" key="1">
    <source>
        <dbReference type="ARBA" id="ARBA00006594"/>
    </source>
</evidence>
<feature type="region of interest" description="Disordered" evidence="2">
    <location>
        <begin position="475"/>
        <end position="496"/>
    </location>
</feature>
<sequence>MQSPFRQILASIREASITEKDKGTRFELLVKRYLETDPVYRDRFSQVWMWMDWPYRNGKIDQGIDLVAREAVSGEYCAIQCKCYDENHLLALPDVGTFFASLHMQWPTDLGRLPFASGMIVATTDKWNLPLSETIDAQSIPCSRISLSDLENSPIDWAACAKTHGVEMPLQQKHQPRPHQREAIDKVLEGFRTQDRGKLIMACGTGKTFTALKLAEEYTQGKGLVLFLVPSIALLSQSLREWTAQCECPMYSIAVCSDSKASSLDDAGDLTANDLPAPACTDPQSIARQYAFWSRKEGMIVVFSTYQSIDVISKAQKLGNLPEFDLIICDEAHRTTGVSLKNEKKGGYDESAFVRVHDAGFLKASRRLYMTATPRIYTENSKKKAEEGGAIVASMDDLVTYGPEFHRLPFSRAVRENLLSDYKVLVLCVDEAYVREVFKKELQDDGNELKLDDAVKLLGCYNGLRKKMYRIVHSAPRDESEQDSLPAEEPDEDTLAFDPAPMRRAVAFAGRIADSKSICGQMNVIVDQIAVEEQGRESFLPCEIRHVDGTMNTQERNDLLGWLKEDAGERHCRVLSNARCLSEGVDVPALDAVMFLSPRRSQVDIVQSVGRVMRRSPGKQYGYIILPIGIPEGKTPEEVLDNDEKYGVVWDVLQALRAHDDRFNAEINKIDLNKGHSSIIDVVDGTGKGTDRRRRGKEGGGEGRDGTATGGDPGSGAWLFPVGEWREAILARVVKKCGDRRYWDTWAKDIAAIAERQMAAIGGLLQQGHGAREFDSFLSGLRNNINPNISRDDAIEMLAQQVITRPVFDALFDAYPFAEQNPVSRNMNRMLELVQEKTSGEDAKKLTQFYESVKERAAGIDNAEGRQKVIVELYDKFFKNAFPRMADKLGIVYTPIEIVDFIIHSVHAALKKEFGLPKGLAENNVRILDPFTGTGTFIVRLIQSGLIHKKDLPRKYRKELFACEIVLLAYYIACVNIEEAYHGVMKTQDYESFEGLCLTDTFQMGEKGDFLSEMFSENAERVQRLNSQDIRVIMSNPPYSVGQKSANDNNQNQTYPALDERIEKTYAKQTQAGLLKGLYDSYIRAFRWASDRITEDGIVAFVTNGSFIDKNAMSGFRKTLLDEFSSVYCFNLRGFIRGKSGLDVKKEGQNVFNIMTGVCITILVKKKGHSGPGRLFYHDIGDYLSREEKFSIIREFKNIDAIPWKELMPDEHGDWICHRDPGFNNFIALGDKKNKGKEESKTIFSLFSLGVATNRDAWCYNYSRESLARIMNEQIQSYNEYVEAYRLSAQEQSIEDFVDDGTYQVKWTRALRNDCRTGKLAQFSKSYLRLATYRPYTKQNLYFSKQFNEAAGLSYMFFPTEQHENLVICLPGLGSRKNFSCLISNAIMDLEVIEKGQCFPLYWYEKKDKSENPLGLDLDERKGDYIRHNAITDFAWRQFRQAYGDSKITREDIFYYVYGILHSPEYRERFESNLKKELPRIPYAKDFWAFSKAGKELAQWHLNYETVDPWPVTEESHGDDAVEKMKFPKKEVKDIIIYNKSTIIKGIPLEAYEYIVNGKSAIEWVMERYQVKTDKDSGILNDPNEWRREHGNSRYILDLLKRVIRVSVETVRVIKSLPPLEEIN</sequence>
<dbReference type="GO" id="GO:0016787">
    <property type="term" value="F:hydrolase activity"/>
    <property type="evidence" value="ECO:0007669"/>
    <property type="project" value="InterPro"/>
</dbReference>
<dbReference type="GO" id="GO:0005524">
    <property type="term" value="F:ATP binding"/>
    <property type="evidence" value="ECO:0007669"/>
    <property type="project" value="InterPro"/>
</dbReference>
<dbReference type="InterPro" id="IPR011335">
    <property type="entry name" value="Restrct_endonuc-II-like"/>
</dbReference>
<dbReference type="GO" id="GO:0005829">
    <property type="term" value="C:cytosol"/>
    <property type="evidence" value="ECO:0007669"/>
    <property type="project" value="TreeGrafter"/>
</dbReference>
<dbReference type="InterPro" id="IPR053980">
    <property type="entry name" value="ISP_coupler"/>
</dbReference>
<evidence type="ECO:0000313" key="4">
    <source>
        <dbReference type="EMBL" id="PNC54741.1"/>
    </source>
</evidence>
<gene>
    <name evidence="4" type="ORF">CXU09_09420</name>
</gene>
<protein>
    <submittedName>
        <fullName evidence="4">Damage-inducible protein</fullName>
    </submittedName>
</protein>
<comment type="similarity">
    <text evidence="1">Belongs to the N(4)/N(6)-methyltransferase family.</text>
</comment>
<dbReference type="InterPro" id="IPR014001">
    <property type="entry name" value="Helicase_ATP-bd"/>
</dbReference>
<dbReference type="PANTHER" id="PTHR47396">
    <property type="entry name" value="TYPE I RESTRICTION ENZYME ECOKI R PROTEIN"/>
    <property type="match status" value="1"/>
</dbReference>
<dbReference type="InterPro" id="IPR001650">
    <property type="entry name" value="Helicase_C-like"/>
</dbReference>
<dbReference type="InterPro" id="IPR029063">
    <property type="entry name" value="SAM-dependent_MTases_sf"/>
</dbReference>
<dbReference type="PANTHER" id="PTHR47396:SF1">
    <property type="entry name" value="ATP-DEPENDENT HELICASE IRC3-RELATED"/>
    <property type="match status" value="1"/>
</dbReference>
<dbReference type="SUPFAM" id="SSF53335">
    <property type="entry name" value="S-adenosyl-L-methionine-dependent methyltransferases"/>
    <property type="match status" value="1"/>
</dbReference>
<dbReference type="InterPro" id="IPR006935">
    <property type="entry name" value="Helicase/UvrB_N"/>
</dbReference>
<evidence type="ECO:0000313" key="5">
    <source>
        <dbReference type="Proteomes" id="UP000235914"/>
    </source>
</evidence>
<dbReference type="InterPro" id="IPR027417">
    <property type="entry name" value="P-loop_NTPase"/>
</dbReference>
<dbReference type="Pfam" id="PF22240">
    <property type="entry name" value="ISP_coupler"/>
    <property type="match status" value="1"/>
</dbReference>
<reference evidence="4 5" key="1">
    <citation type="journal article" date="2017" name="BMC Genomics">
        <title>Genome sequencing of 39 Akkermansia muciniphila isolates reveals its population structure, genomic and functional diverisity, and global distribution in mammalian gut microbiotas.</title>
        <authorList>
            <person name="Guo X."/>
            <person name="Li S."/>
            <person name="Zhang J."/>
            <person name="Wu F."/>
            <person name="Li X."/>
            <person name="Wu D."/>
            <person name="Zhang M."/>
            <person name="Ou Z."/>
            <person name="Jie Z."/>
            <person name="Yan Q."/>
            <person name="Li P."/>
            <person name="Yi J."/>
            <person name="Peng Y."/>
        </authorList>
    </citation>
    <scope>NUCLEOTIDE SEQUENCE [LARGE SCALE GENOMIC DNA]</scope>
    <source>
        <strain evidence="4 5">GP43</strain>
    </source>
</reference>
<dbReference type="PRINTS" id="PR00507">
    <property type="entry name" value="N12N6MTFRASE"/>
</dbReference>
<dbReference type="PROSITE" id="PS51192">
    <property type="entry name" value="HELICASE_ATP_BIND_1"/>
    <property type="match status" value="1"/>
</dbReference>
<dbReference type="InterPro" id="IPR003356">
    <property type="entry name" value="DNA_methylase_A-5"/>
</dbReference>
<dbReference type="RefSeq" id="WP_102735908.1">
    <property type="nucleotide sequence ID" value="NZ_CP115935.1"/>
</dbReference>
<dbReference type="Pfam" id="PF13156">
    <property type="entry name" value="Mrr_cat_2"/>
    <property type="match status" value="1"/>
</dbReference>
<accession>A0AAP8NKE6</accession>
<dbReference type="SMART" id="SM00490">
    <property type="entry name" value="HELICc"/>
    <property type="match status" value="1"/>
</dbReference>
<dbReference type="Gene3D" id="3.40.50.300">
    <property type="entry name" value="P-loop containing nucleotide triphosphate hydrolases"/>
    <property type="match status" value="2"/>
</dbReference>
<dbReference type="EMBL" id="PJKN01000005">
    <property type="protein sequence ID" value="PNC54741.1"/>
    <property type="molecule type" value="Genomic_DNA"/>
</dbReference>
<dbReference type="Pfam" id="PF18135">
    <property type="entry name" value="Type_ISP_C"/>
    <property type="match status" value="1"/>
</dbReference>
<dbReference type="Gene3D" id="3.40.50.150">
    <property type="entry name" value="Vaccinia Virus protein VP39"/>
    <property type="match status" value="1"/>
</dbReference>
<dbReference type="SUPFAM" id="SSF52540">
    <property type="entry name" value="P-loop containing nucleoside triphosphate hydrolases"/>
    <property type="match status" value="1"/>
</dbReference>
<organism evidence="4 5">
    <name type="scientific">Akkermansia muciniphila</name>
    <dbReference type="NCBI Taxonomy" id="239935"/>
    <lineage>
        <taxon>Bacteria</taxon>
        <taxon>Pseudomonadati</taxon>
        <taxon>Verrucomicrobiota</taxon>
        <taxon>Verrucomicrobiia</taxon>
        <taxon>Verrucomicrobiales</taxon>
        <taxon>Akkermansiaceae</taxon>
        <taxon>Akkermansia</taxon>
    </lineage>
</organism>
<dbReference type="InterPro" id="IPR050742">
    <property type="entry name" value="Helicase_Restrict-Modif_Enz"/>
</dbReference>
<feature type="domain" description="Helicase ATP-binding" evidence="3">
    <location>
        <begin position="188"/>
        <end position="392"/>
    </location>
</feature>
<dbReference type="GO" id="GO:0003677">
    <property type="term" value="F:DNA binding"/>
    <property type="evidence" value="ECO:0007669"/>
    <property type="project" value="InterPro"/>
</dbReference>